<dbReference type="EMBL" id="JAPDMQ010000816">
    <property type="protein sequence ID" value="KAK0520297.1"/>
    <property type="molecule type" value="Genomic_DNA"/>
</dbReference>
<dbReference type="AlphaFoldDB" id="A0AAN6G8X6"/>
<feature type="compositionally biased region" description="Basic and acidic residues" evidence="1">
    <location>
        <begin position="268"/>
        <end position="294"/>
    </location>
</feature>
<protein>
    <recommendedName>
        <fullName evidence="2">Programmed cell death protein 2 C-terminal domain-containing protein</fullName>
    </recommendedName>
</protein>
<evidence type="ECO:0000313" key="3">
    <source>
        <dbReference type="EMBL" id="KAK0520297.1"/>
    </source>
</evidence>
<name>A0AAN6G8X6_9BASI</name>
<evidence type="ECO:0000256" key="1">
    <source>
        <dbReference type="SAM" id="MobiDB-lite"/>
    </source>
</evidence>
<dbReference type="Proteomes" id="UP001176521">
    <property type="component" value="Unassembled WGS sequence"/>
</dbReference>
<dbReference type="InterPro" id="IPR007320">
    <property type="entry name" value="PDCD2_C"/>
</dbReference>
<dbReference type="PANTHER" id="PTHR47524:SF1">
    <property type="entry name" value="20S RRNA ACCUMULATION PROTEIN 4"/>
    <property type="match status" value="1"/>
</dbReference>
<feature type="compositionally biased region" description="Gly residues" evidence="1">
    <location>
        <begin position="349"/>
        <end position="362"/>
    </location>
</feature>
<dbReference type="GO" id="GO:0030490">
    <property type="term" value="P:maturation of SSU-rRNA"/>
    <property type="evidence" value="ECO:0007669"/>
    <property type="project" value="TreeGrafter"/>
</dbReference>
<proteinExistence type="predicted"/>
<sequence length="585" mass="62719">MASDQPSQPAPAGAHVGTGADAPHTQGETSSRRPAVKYVGEGAAVQDDDDDEEDDDAEDDLSDDDDDDDEEDEEDESDTYIALPDGPVASADIENPLVSRIGGPPAFLPLRTLPPFPATTLCPNPACAQPMELLLQIFAPREESPYDRCLHVWGCARRACNAPRTVGQPSTGPSRPSLRVLRTLTFNPRWAAKLAKQRARQQEKERAQAEHEKAKSSVAQGAEKGKNPFSMANAGGSAPSGGGLFGGDSDEDEDAEEEDEDDEEEAEQAERLAEELQIKATLDEHRRIRADRRQRGAAADGESDDQAWPDAADVLAYRPPQYLNTIPEPYAEDEDEKAAAAKAKAAGGLDTGSGGKGGGGSEGYERQLLSGITSTFERFVERVRREPSQVLRYAWDGQPLPYANKLVFGKDGSSPAAEASKKKVTVLDPPPCERCGAPRTFELQLMPNLINLLKPSTLSGGGTSSRGPAPSRTAMTQQEMDAEAQAVKADVGYTPLERAERARQREIARALGRAPGLELSAQAQAGGGSEIVGLGWATAWVYVCSEDCCRPSAVAGVETKEGQGEGEGHQETWAEEWVALEFEQL</sequence>
<feature type="compositionally biased region" description="Basic and acidic residues" evidence="1">
    <location>
        <begin position="200"/>
        <end position="215"/>
    </location>
</feature>
<feature type="region of interest" description="Disordered" evidence="1">
    <location>
        <begin position="1"/>
        <end position="91"/>
    </location>
</feature>
<feature type="compositionally biased region" description="Acidic residues" evidence="1">
    <location>
        <begin position="248"/>
        <end position="267"/>
    </location>
</feature>
<feature type="region of interest" description="Disordered" evidence="1">
    <location>
        <begin position="325"/>
        <end position="365"/>
    </location>
</feature>
<accession>A0AAN6G8X6</accession>
<feature type="compositionally biased region" description="Acidic residues" evidence="1">
    <location>
        <begin position="46"/>
        <end position="78"/>
    </location>
</feature>
<dbReference type="Pfam" id="PF04194">
    <property type="entry name" value="PDCD2_C"/>
    <property type="match status" value="1"/>
</dbReference>
<evidence type="ECO:0000259" key="2">
    <source>
        <dbReference type="Pfam" id="PF04194"/>
    </source>
</evidence>
<evidence type="ECO:0000313" key="4">
    <source>
        <dbReference type="Proteomes" id="UP001176521"/>
    </source>
</evidence>
<feature type="domain" description="Programmed cell death protein 2 C-terminal" evidence="2">
    <location>
        <begin position="374"/>
        <end position="456"/>
    </location>
</feature>
<organism evidence="3 4">
    <name type="scientific">Tilletia horrida</name>
    <dbReference type="NCBI Taxonomy" id="155126"/>
    <lineage>
        <taxon>Eukaryota</taxon>
        <taxon>Fungi</taxon>
        <taxon>Dikarya</taxon>
        <taxon>Basidiomycota</taxon>
        <taxon>Ustilaginomycotina</taxon>
        <taxon>Exobasidiomycetes</taxon>
        <taxon>Tilletiales</taxon>
        <taxon>Tilletiaceae</taxon>
        <taxon>Tilletia</taxon>
    </lineage>
</organism>
<comment type="caution">
    <text evidence="3">The sequence shown here is derived from an EMBL/GenBank/DDBJ whole genome shotgun (WGS) entry which is preliminary data.</text>
</comment>
<dbReference type="PANTHER" id="PTHR47524">
    <property type="entry name" value="20S RRNA ACCUMULATION PROTEIN 4"/>
    <property type="match status" value="1"/>
</dbReference>
<feature type="region of interest" description="Disordered" evidence="1">
    <location>
        <begin position="193"/>
        <end position="313"/>
    </location>
</feature>
<reference evidence="3" key="1">
    <citation type="journal article" date="2023" name="PhytoFront">
        <title>Draft Genome Resources of Seven Strains of Tilletia horrida, Causal Agent of Kernel Smut of Rice.</title>
        <authorList>
            <person name="Khanal S."/>
            <person name="Antony Babu S."/>
            <person name="Zhou X.G."/>
        </authorList>
    </citation>
    <scope>NUCLEOTIDE SEQUENCE</scope>
    <source>
        <strain evidence="3">TX3</strain>
    </source>
</reference>
<keyword evidence="4" id="KW-1185">Reference proteome</keyword>
<dbReference type="GO" id="GO:0005737">
    <property type="term" value="C:cytoplasm"/>
    <property type="evidence" value="ECO:0007669"/>
    <property type="project" value="InterPro"/>
</dbReference>
<gene>
    <name evidence="3" type="ORF">OC842_007145</name>
</gene>